<evidence type="ECO:0000256" key="1">
    <source>
        <dbReference type="SAM" id="MobiDB-lite"/>
    </source>
</evidence>
<keyword evidence="3" id="KW-0732">Signal</keyword>
<reference evidence="4" key="1">
    <citation type="submission" date="2020-07" db="EMBL/GenBank/DDBJ databases">
        <title>The High-quality genome of the commercially important snow crab, Chionoecetes opilio.</title>
        <authorList>
            <person name="Jeong J.-H."/>
            <person name="Ryu S."/>
        </authorList>
    </citation>
    <scope>NUCLEOTIDE SEQUENCE</scope>
    <source>
        <strain evidence="4">MADBK_172401_WGS</strain>
        <tissue evidence="4">Digestive gland</tissue>
    </source>
</reference>
<feature type="region of interest" description="Disordered" evidence="1">
    <location>
        <begin position="219"/>
        <end position="246"/>
    </location>
</feature>
<feature type="compositionally biased region" description="Low complexity" evidence="1">
    <location>
        <begin position="179"/>
        <end position="188"/>
    </location>
</feature>
<proteinExistence type="predicted"/>
<evidence type="ECO:0000313" key="5">
    <source>
        <dbReference type="Proteomes" id="UP000770661"/>
    </source>
</evidence>
<keyword evidence="5" id="KW-1185">Reference proteome</keyword>
<evidence type="ECO:0000313" key="4">
    <source>
        <dbReference type="EMBL" id="KAG0720625.1"/>
    </source>
</evidence>
<comment type="caution">
    <text evidence="4">The sequence shown here is derived from an EMBL/GenBank/DDBJ whole genome shotgun (WGS) entry which is preliminary data.</text>
</comment>
<evidence type="ECO:0000256" key="2">
    <source>
        <dbReference type="SAM" id="Phobius"/>
    </source>
</evidence>
<keyword evidence="2" id="KW-0472">Membrane</keyword>
<gene>
    <name evidence="4" type="ORF">GWK47_048167</name>
</gene>
<feature type="signal peptide" evidence="3">
    <location>
        <begin position="1"/>
        <end position="24"/>
    </location>
</feature>
<evidence type="ECO:0000256" key="3">
    <source>
        <dbReference type="SAM" id="SignalP"/>
    </source>
</evidence>
<keyword evidence="2" id="KW-0812">Transmembrane</keyword>
<accession>A0A8J4Y446</accession>
<protein>
    <submittedName>
        <fullName evidence="4">Uncharacterized protein</fullName>
    </submittedName>
</protein>
<sequence length="304" mass="32103">MVWGRGSACVCVAVWLCCGVGVIGVQDTASGHPRDHSGDRQAAQHARRDGVQPTASLPKAATTRVHESLPHTHGGRLDTAAPADQGSPQSSATADQLRSATSLAGTLVLLLISVVIAGALFVMVICFIHKWKENMGTGRYPRVVYSMLRQSEDEPEDVLGEILINIGLAAPGDARPLTPSSSSSSSRCSPPPLDPQIEVSDVIVEAGKFTTIPLRSDAATNRLMAPDPEESDEVKGEAEGPDSSPAAPLFCHKVAAEDYHPLAAYQRHLPETWDTRGALSITGITINSLAQATTGKYQPSKSLS</sequence>
<dbReference type="AlphaFoldDB" id="A0A8J4Y446"/>
<feature type="transmembrane region" description="Helical" evidence="2">
    <location>
        <begin position="107"/>
        <end position="129"/>
    </location>
</feature>
<dbReference type="EMBL" id="JACEEZ010012573">
    <property type="protein sequence ID" value="KAG0720625.1"/>
    <property type="molecule type" value="Genomic_DNA"/>
</dbReference>
<feature type="region of interest" description="Disordered" evidence="1">
    <location>
        <begin position="174"/>
        <end position="193"/>
    </location>
</feature>
<feature type="region of interest" description="Disordered" evidence="1">
    <location>
        <begin position="29"/>
        <end position="93"/>
    </location>
</feature>
<feature type="chain" id="PRO_5035238016" evidence="3">
    <location>
        <begin position="25"/>
        <end position="304"/>
    </location>
</feature>
<keyword evidence="2" id="KW-1133">Transmembrane helix</keyword>
<name>A0A8J4Y446_CHIOP</name>
<dbReference type="Proteomes" id="UP000770661">
    <property type="component" value="Unassembled WGS sequence"/>
</dbReference>
<dbReference type="OrthoDB" id="6375478at2759"/>
<organism evidence="4 5">
    <name type="scientific">Chionoecetes opilio</name>
    <name type="common">Atlantic snow crab</name>
    <name type="synonym">Cancer opilio</name>
    <dbReference type="NCBI Taxonomy" id="41210"/>
    <lineage>
        <taxon>Eukaryota</taxon>
        <taxon>Metazoa</taxon>
        <taxon>Ecdysozoa</taxon>
        <taxon>Arthropoda</taxon>
        <taxon>Crustacea</taxon>
        <taxon>Multicrustacea</taxon>
        <taxon>Malacostraca</taxon>
        <taxon>Eumalacostraca</taxon>
        <taxon>Eucarida</taxon>
        <taxon>Decapoda</taxon>
        <taxon>Pleocyemata</taxon>
        <taxon>Brachyura</taxon>
        <taxon>Eubrachyura</taxon>
        <taxon>Majoidea</taxon>
        <taxon>Majidae</taxon>
        <taxon>Chionoecetes</taxon>
    </lineage>
</organism>